<reference evidence="2 3" key="1">
    <citation type="submission" date="2016-10" db="EMBL/GenBank/DDBJ databases">
        <title>Draft genome sequence of Coniochaeta ligniaria NRRL30616, a lignocellulolytic fungus for bioabatement of inhibitors in plant biomass hydrolysates.</title>
        <authorList>
            <consortium name="DOE Joint Genome Institute"/>
            <person name="Jimenez D.J."/>
            <person name="Hector R.E."/>
            <person name="Riley R."/>
            <person name="Sun H."/>
            <person name="Grigoriev I.V."/>
            <person name="Van Elsas J.D."/>
            <person name="Nichols N.N."/>
        </authorList>
    </citation>
    <scope>NUCLEOTIDE SEQUENCE [LARGE SCALE GENOMIC DNA]</scope>
    <source>
        <strain evidence="2 3">NRRL 30616</strain>
    </source>
</reference>
<evidence type="ECO:0000256" key="1">
    <source>
        <dbReference type="SAM" id="MobiDB-lite"/>
    </source>
</evidence>
<dbReference type="InParanoid" id="A0A1J7J016"/>
<feature type="compositionally biased region" description="Low complexity" evidence="1">
    <location>
        <begin position="212"/>
        <end position="227"/>
    </location>
</feature>
<name>A0A1J7J016_9PEZI</name>
<organism evidence="2 3">
    <name type="scientific">Coniochaeta ligniaria NRRL 30616</name>
    <dbReference type="NCBI Taxonomy" id="1408157"/>
    <lineage>
        <taxon>Eukaryota</taxon>
        <taxon>Fungi</taxon>
        <taxon>Dikarya</taxon>
        <taxon>Ascomycota</taxon>
        <taxon>Pezizomycotina</taxon>
        <taxon>Sordariomycetes</taxon>
        <taxon>Sordariomycetidae</taxon>
        <taxon>Coniochaetales</taxon>
        <taxon>Coniochaetaceae</taxon>
        <taxon>Coniochaeta</taxon>
    </lineage>
</organism>
<feature type="region of interest" description="Disordered" evidence="1">
    <location>
        <begin position="15"/>
        <end position="66"/>
    </location>
</feature>
<feature type="region of interest" description="Disordered" evidence="1">
    <location>
        <begin position="184"/>
        <end position="266"/>
    </location>
</feature>
<gene>
    <name evidence="2" type="ORF">CONLIGDRAFT_141575</name>
</gene>
<protein>
    <submittedName>
        <fullName evidence="2">Uncharacterized protein</fullName>
    </submittedName>
</protein>
<feature type="region of interest" description="Disordered" evidence="1">
    <location>
        <begin position="474"/>
        <end position="494"/>
    </location>
</feature>
<keyword evidence="3" id="KW-1185">Reference proteome</keyword>
<feature type="compositionally biased region" description="Polar residues" evidence="1">
    <location>
        <begin position="240"/>
        <end position="253"/>
    </location>
</feature>
<feature type="compositionally biased region" description="Low complexity" evidence="1">
    <location>
        <begin position="29"/>
        <end position="51"/>
    </location>
</feature>
<dbReference type="Proteomes" id="UP000182658">
    <property type="component" value="Unassembled WGS sequence"/>
</dbReference>
<evidence type="ECO:0000313" key="2">
    <source>
        <dbReference type="EMBL" id="OIW23208.1"/>
    </source>
</evidence>
<feature type="region of interest" description="Disordered" evidence="1">
    <location>
        <begin position="543"/>
        <end position="567"/>
    </location>
</feature>
<dbReference type="EMBL" id="KV875107">
    <property type="protein sequence ID" value="OIW23208.1"/>
    <property type="molecule type" value="Genomic_DNA"/>
</dbReference>
<proteinExistence type="predicted"/>
<dbReference type="AlphaFoldDB" id="A0A1J7J016"/>
<accession>A0A1J7J016</accession>
<feature type="compositionally biased region" description="Polar residues" evidence="1">
    <location>
        <begin position="558"/>
        <end position="567"/>
    </location>
</feature>
<evidence type="ECO:0000313" key="3">
    <source>
        <dbReference type="Proteomes" id="UP000182658"/>
    </source>
</evidence>
<sequence length="567" mass="62401">MSSPFFKVTFMGNHPMTWTPQGPNDACKEGSTLSSSSLSSAGPSPQAAAESSDSEEGADSVPAWKGTIPTTREGLMQRLFVLEPQFRHRKFCAENYQQSPVESQRAKQQLAGWMQLGLDGFVSRFRPAGDLLNPEETKKMTLAGYQAELNTVLQNAMPAYTECLSAIWANANERITPSRWPLAGLVYPDEKPQGKGKGKKWASTVHPPATPPSKRLTRSTSSRSGPSPASPIPVHPSPAGQASTSAHQATPAQASPLASMPSTPEGRNLTHAQLVALEEQAQTKVVDAYKRAADTGAKPVVGAHIWAKATKLHEAKMGLLEQILSAMFPYEVVEQLFTILKERPAHNIFPLSPNGHTMMDKLLVALRPVLEPGTQEDDKSNTTLYIQFDLELGLDVNTGRKVASEFLNGYQLQHVYPQEGSDCTSFVLRHGDVIKIEALAVDKHPLPHYELLRWHYALHRFAAAFKAGGKVPDLFRGPKPRGPPVPSRQATASEQEEEVLKVAVEQGIITQDEADIWRGEYIRYTEELEEAMRIQRHDMETISNVAYQHPAEEHDPSSLPTEQSKGF</sequence>